<evidence type="ECO:0000313" key="1">
    <source>
        <dbReference type="EMBL" id="SVC78046.1"/>
    </source>
</evidence>
<name>A0A382PXX7_9ZZZZ</name>
<gene>
    <name evidence="1" type="ORF">METZ01_LOCUS330900</name>
</gene>
<protein>
    <recommendedName>
        <fullName evidence="2">Sialidase domain-containing protein</fullName>
    </recommendedName>
</protein>
<dbReference type="AlphaFoldDB" id="A0A382PXX7"/>
<dbReference type="EMBL" id="UINC01110499">
    <property type="protein sequence ID" value="SVC78046.1"/>
    <property type="molecule type" value="Genomic_DNA"/>
</dbReference>
<dbReference type="Gene3D" id="2.120.10.10">
    <property type="match status" value="1"/>
</dbReference>
<feature type="non-terminal residue" evidence="1">
    <location>
        <position position="338"/>
    </location>
</feature>
<accession>A0A382PXX7</accession>
<dbReference type="SUPFAM" id="SSF50939">
    <property type="entry name" value="Sialidases"/>
    <property type="match status" value="1"/>
</dbReference>
<reference evidence="1" key="1">
    <citation type="submission" date="2018-05" db="EMBL/GenBank/DDBJ databases">
        <authorList>
            <person name="Lanie J.A."/>
            <person name="Ng W.-L."/>
            <person name="Kazmierczak K.M."/>
            <person name="Andrzejewski T.M."/>
            <person name="Davidsen T.M."/>
            <person name="Wayne K.J."/>
            <person name="Tettelin H."/>
            <person name="Glass J.I."/>
            <person name="Rusch D."/>
            <person name="Podicherti R."/>
            <person name="Tsui H.-C.T."/>
            <person name="Winkler M.E."/>
        </authorList>
    </citation>
    <scope>NUCLEOTIDE SEQUENCE</scope>
</reference>
<proteinExistence type="predicted"/>
<feature type="non-terminal residue" evidence="1">
    <location>
        <position position="1"/>
    </location>
</feature>
<dbReference type="CDD" id="cd15482">
    <property type="entry name" value="Sialidase_non-viral"/>
    <property type="match status" value="1"/>
</dbReference>
<organism evidence="1">
    <name type="scientific">marine metagenome</name>
    <dbReference type="NCBI Taxonomy" id="408172"/>
    <lineage>
        <taxon>unclassified sequences</taxon>
        <taxon>metagenomes</taxon>
        <taxon>ecological metagenomes</taxon>
    </lineage>
</organism>
<sequence>SWDSAVYVTDSIDGTQYIPEIAYGNDRVHLTWHSFNRDANGKYAIEYASSDDDGDSWELQTLYEPSGTAVYSWFPDITVDEEDVYVVWQDDDWDVNGVYDFEIILKKSEDNGGTWDDGTLIVESKRTANFFYMLPAIVSNAGIIYITYQDYRDSIYDHYFALSQDSGSTWYDDYEITDGHLINYAKMEMAIDEDGKAYFGYYDDTNIAEETDEDIDIYIRATIGGYPTNPTINLDGGGDDWEWAGEFNQDNSPITWKNNGEDGALKSFKDALEDGLEDAIDNSDTFVDEYGVEMANITLTVTSDTEGRISFTEMKIEYTVDFLVDQEKLVNNLNTLVE</sequence>
<dbReference type="InterPro" id="IPR036278">
    <property type="entry name" value="Sialidase_sf"/>
</dbReference>
<evidence type="ECO:0008006" key="2">
    <source>
        <dbReference type="Google" id="ProtNLM"/>
    </source>
</evidence>